<keyword evidence="3" id="KW-0732">Signal</keyword>
<gene>
    <name evidence="4" type="ORF">TSUD_226720</name>
</gene>
<dbReference type="Gene3D" id="3.40.50.1820">
    <property type="entry name" value="alpha/beta hydrolase"/>
    <property type="match status" value="1"/>
</dbReference>
<feature type="signal peptide" evidence="3">
    <location>
        <begin position="1"/>
        <end position="19"/>
    </location>
</feature>
<reference evidence="5" key="1">
    <citation type="journal article" date="2017" name="Front. Plant Sci.">
        <title>Climate Clever Clovers: New Paradigm to Reduce the Environmental Footprint of Ruminants by Breeding Low Methanogenic Forages Utilizing Haplotype Variation.</title>
        <authorList>
            <person name="Kaur P."/>
            <person name="Appels R."/>
            <person name="Bayer P.E."/>
            <person name="Keeble-Gagnere G."/>
            <person name="Wang J."/>
            <person name="Hirakawa H."/>
            <person name="Shirasawa K."/>
            <person name="Vercoe P."/>
            <person name="Stefanova K."/>
            <person name="Durmic Z."/>
            <person name="Nichols P."/>
            <person name="Revell C."/>
            <person name="Isobe S.N."/>
            <person name="Edwards D."/>
            <person name="Erskine W."/>
        </authorList>
    </citation>
    <scope>NUCLEOTIDE SEQUENCE [LARGE SCALE GENOMIC DNA]</scope>
    <source>
        <strain evidence="5">cv. Daliak</strain>
    </source>
</reference>
<dbReference type="EMBL" id="DF973393">
    <property type="protein sequence ID" value="GAU29301.1"/>
    <property type="molecule type" value="Genomic_DNA"/>
</dbReference>
<dbReference type="InterPro" id="IPR029058">
    <property type="entry name" value="AB_hydrolase_fold"/>
</dbReference>
<sequence length="452" mass="51329">MNSLFFLTLFLFFIFQTSATCNDDIHYPFHIKGQQKQQGYDTTLSGFELLHKDNITTIHFPSYGDLVVKSISYDTKKIDLLDPKNCVHRVFLNLNLTLTPFQYYYVLKNFTYLNCSTTLLHTNFTEIPCLSGSSYHVYTVDPEVHFPSSCKRIKTVAIPFEYSPYISDNSLGLRLTWNLLESEEINEGNKTRDSHIARYTGIGNQCSFPNAILLNEELIAYSGVQGFCVEVGNGAWDSWFMPLQEQADVVCQKVKEMEELKGGYNIVGFSQGSLIGRGVVQFCEGGPPVKNFISLAGPHAGIASFPMCGVSIVASILLDAFILSVLWNIWLLADILNYQMFLPKLNNEKPGQRNSTYKERFSSLENLVLIMFEYDTTLIPKETAWFGYYPDGYFEPVLPPQETKLYTEDWIGLRALDEAGRVHFISLPGIHMEIFEADIKKHVVPYLNGQIS</sequence>
<dbReference type="Pfam" id="PF02089">
    <property type="entry name" value="Palm_thioest"/>
    <property type="match status" value="1"/>
</dbReference>
<keyword evidence="1" id="KW-0378">Hydrolase</keyword>
<evidence type="ECO:0000256" key="1">
    <source>
        <dbReference type="ARBA" id="ARBA00022801"/>
    </source>
</evidence>
<organism evidence="4 5">
    <name type="scientific">Trifolium subterraneum</name>
    <name type="common">Subterranean clover</name>
    <dbReference type="NCBI Taxonomy" id="3900"/>
    <lineage>
        <taxon>Eukaryota</taxon>
        <taxon>Viridiplantae</taxon>
        <taxon>Streptophyta</taxon>
        <taxon>Embryophyta</taxon>
        <taxon>Tracheophyta</taxon>
        <taxon>Spermatophyta</taxon>
        <taxon>Magnoliopsida</taxon>
        <taxon>eudicotyledons</taxon>
        <taxon>Gunneridae</taxon>
        <taxon>Pentapetalae</taxon>
        <taxon>rosids</taxon>
        <taxon>fabids</taxon>
        <taxon>Fabales</taxon>
        <taxon>Fabaceae</taxon>
        <taxon>Papilionoideae</taxon>
        <taxon>50 kb inversion clade</taxon>
        <taxon>NPAAA clade</taxon>
        <taxon>Hologalegina</taxon>
        <taxon>IRL clade</taxon>
        <taxon>Trifolieae</taxon>
        <taxon>Trifolium</taxon>
    </lineage>
</organism>
<evidence type="ECO:0000256" key="3">
    <source>
        <dbReference type="SAM" id="SignalP"/>
    </source>
</evidence>
<dbReference type="AlphaFoldDB" id="A0A2Z6MBV5"/>
<keyword evidence="5" id="KW-1185">Reference proteome</keyword>
<keyword evidence="2" id="KW-0472">Membrane</keyword>
<name>A0A2Z6MBV5_TRISU</name>
<evidence type="ECO:0000313" key="4">
    <source>
        <dbReference type="EMBL" id="GAU29301.1"/>
    </source>
</evidence>
<dbReference type="PANTHER" id="PTHR11247">
    <property type="entry name" value="PALMITOYL-PROTEIN THIOESTERASE/DOLICHYLDIPHOSPHATASE 1"/>
    <property type="match status" value="1"/>
</dbReference>
<evidence type="ECO:0000256" key="2">
    <source>
        <dbReference type="SAM" id="Phobius"/>
    </source>
</evidence>
<dbReference type="SUPFAM" id="SSF53474">
    <property type="entry name" value="alpha/beta-Hydrolases"/>
    <property type="match status" value="1"/>
</dbReference>
<dbReference type="Proteomes" id="UP000242715">
    <property type="component" value="Unassembled WGS sequence"/>
</dbReference>
<keyword evidence="2" id="KW-1133">Transmembrane helix</keyword>
<proteinExistence type="predicted"/>
<keyword evidence="2" id="KW-0812">Transmembrane</keyword>
<feature type="transmembrane region" description="Helical" evidence="2">
    <location>
        <begin position="312"/>
        <end position="333"/>
    </location>
</feature>
<dbReference type="OrthoDB" id="1641101at2759"/>
<accession>A0A2Z6MBV5</accession>
<dbReference type="PANTHER" id="PTHR11247:SF8">
    <property type="entry name" value="PALMITOYL-PROTEIN THIOESTERASE 1"/>
    <property type="match status" value="1"/>
</dbReference>
<protein>
    <recommendedName>
        <fullName evidence="6">Palmitoyl-protein thioesterase 1</fullName>
    </recommendedName>
</protein>
<evidence type="ECO:0000313" key="5">
    <source>
        <dbReference type="Proteomes" id="UP000242715"/>
    </source>
</evidence>
<dbReference type="GO" id="GO:0016790">
    <property type="term" value="F:thiolester hydrolase activity"/>
    <property type="evidence" value="ECO:0007669"/>
    <property type="project" value="TreeGrafter"/>
</dbReference>
<evidence type="ECO:0008006" key="6">
    <source>
        <dbReference type="Google" id="ProtNLM"/>
    </source>
</evidence>
<feature type="chain" id="PRO_5016336080" description="Palmitoyl-protein thioesterase 1" evidence="3">
    <location>
        <begin position="20"/>
        <end position="452"/>
    </location>
</feature>